<dbReference type="EMBL" id="JAPDRP010000003">
    <property type="protein sequence ID" value="KAJ9648513.1"/>
    <property type="molecule type" value="Genomic_DNA"/>
</dbReference>
<evidence type="ECO:0000313" key="2">
    <source>
        <dbReference type="Proteomes" id="UP001172680"/>
    </source>
</evidence>
<evidence type="ECO:0000313" key="1">
    <source>
        <dbReference type="EMBL" id="KAJ9648513.1"/>
    </source>
</evidence>
<name>A0ACC2ZLQ5_9PEZI</name>
<keyword evidence="2" id="KW-1185">Reference proteome</keyword>
<organism evidence="1 2">
    <name type="scientific">Coniosporium tulheliwenetii</name>
    <dbReference type="NCBI Taxonomy" id="3383036"/>
    <lineage>
        <taxon>Eukaryota</taxon>
        <taxon>Fungi</taxon>
        <taxon>Dikarya</taxon>
        <taxon>Ascomycota</taxon>
        <taxon>Pezizomycotina</taxon>
        <taxon>Dothideomycetes</taxon>
        <taxon>Dothideomycetes incertae sedis</taxon>
        <taxon>Coniosporium</taxon>
    </lineage>
</organism>
<proteinExistence type="predicted"/>
<sequence length="606" mass="66266">MAEDAPVQSTEASVETEEQSTRPADDNPGAAQDSTETTTSGANGVAAAEDTEADESAAPAADNEPASEDTKATTGDGAVETAQGAMAGEEATAAEAGGATAGSKKKEKRKSGAGVPEHKTKKLNKKKSMVNLHLDVKPGEYWWARMKGHPTWPSIVCDEEMLPESLLSKRPVSAARVDGSYRPDFEEGGKNARDRRYPIMFLGTNEFNWQPNTDMDKIDMDELKQTVKDGDQGKRSKALWEAYKVAAEEHDLAYFKKLLVSHEEAMKKDAEEKAEADAKKKAKKDKKSKDRVDDDGDVDMDEAEAPADEAEKKKQPSKKRKKELRATARPRRCHSNHNEQPAKTPKTLKVKGPKTPAEDSATKSQKTPKFKTKAPKKSKTDSEEAVDPPKVEEAPISDKDRRAKQEKTVLYLRHRLQKGFLTREQAPKEDEMHAMDDYFNQLEAIQDLDGNIIKLTKIHKVLKGIDKLHEIPKEEQFKFKERSRKLLADWNSAIASAENAGETTSKPATNGVHETEKTGDKTPETAAAATEGANPTETAKDADTTEPAEAPVETETLGNDAKDEADVTMEDAKPTEPEIDNPKETETEETTGTGAETAAAETTATA</sequence>
<dbReference type="Proteomes" id="UP001172680">
    <property type="component" value="Unassembled WGS sequence"/>
</dbReference>
<accession>A0ACC2ZLQ5</accession>
<comment type="caution">
    <text evidence="1">The sequence shown here is derived from an EMBL/GenBank/DDBJ whole genome shotgun (WGS) entry which is preliminary data.</text>
</comment>
<gene>
    <name evidence="1" type="ORF">H2199_001368</name>
</gene>
<reference evidence="1" key="1">
    <citation type="submission" date="2022-10" db="EMBL/GenBank/DDBJ databases">
        <title>Culturing micro-colonial fungi from biological soil crusts in the Mojave desert and describing Neophaeococcomyces mojavensis, and introducing the new genera and species Taxawa tesnikishii.</title>
        <authorList>
            <person name="Kurbessoian T."/>
            <person name="Stajich J.E."/>
        </authorList>
    </citation>
    <scope>NUCLEOTIDE SEQUENCE</scope>
    <source>
        <strain evidence="1">JES_115</strain>
    </source>
</reference>
<protein>
    <submittedName>
        <fullName evidence="1">Uncharacterized protein</fullName>
    </submittedName>
</protein>